<name>B0E8G3_ENTDS</name>
<evidence type="ECO:0000256" key="1">
    <source>
        <dbReference type="SAM" id="Coils"/>
    </source>
</evidence>
<dbReference type="VEuPathDB" id="AmoebaDB:EDI_033130"/>
<dbReference type="AlphaFoldDB" id="B0E8G3"/>
<protein>
    <recommendedName>
        <fullName evidence="5">TLDc domain-containing protein</fullName>
    </recommendedName>
</protein>
<evidence type="ECO:0008006" key="5">
    <source>
        <dbReference type="Google" id="ProtNLM"/>
    </source>
</evidence>
<accession>B0E8G3</accession>
<feature type="region of interest" description="Disordered" evidence="2">
    <location>
        <begin position="130"/>
        <end position="149"/>
    </location>
</feature>
<dbReference type="RefSeq" id="XP_001734653.1">
    <property type="nucleotide sequence ID" value="XM_001734601.1"/>
</dbReference>
<sequence>MDNYIMHELLTPDHAKELQEKIEDITNHFKKNNNEFDEFFAHYNVNAFENEFEGDSSENSARIDLNHCIEDREKELKNIKELMEKVELLHEEINSLYEKEKTEIHFLKEAEKESSGQLISSKEVFEKDSKKENKVNPFNTKRPRSDSTLPLISSNDSSIRSSLNKVGLIYIPLETVVNHRLNVLIPYFTYLQKWSKCSKFNVLYDSRETPKDDEDWFRPILNHPNLYFINVDQNGSIFGGFTFKAPIEPKKYVVDPNHFLFSLRIEQTDFVHQYKSKKPQGLMVCEKSKIMYGFGLSESCMDIYFAHKKGSCCFNLSKNYINLENTGLNTLCHPNDFVVTRTIILEMK</sequence>
<keyword evidence="4" id="KW-1185">Reference proteome</keyword>
<evidence type="ECO:0000256" key="2">
    <source>
        <dbReference type="SAM" id="MobiDB-lite"/>
    </source>
</evidence>
<keyword evidence="1" id="KW-0175">Coiled coil</keyword>
<evidence type="ECO:0000313" key="4">
    <source>
        <dbReference type="Proteomes" id="UP000008076"/>
    </source>
</evidence>
<dbReference type="EMBL" id="DS548150">
    <property type="protein sequence ID" value="EDR29206.1"/>
    <property type="molecule type" value="Genomic_DNA"/>
</dbReference>
<feature type="coiled-coil region" evidence="1">
    <location>
        <begin position="65"/>
        <end position="99"/>
    </location>
</feature>
<dbReference type="KEGG" id="edi:EDI_033130"/>
<dbReference type="Proteomes" id="UP000008076">
    <property type="component" value="Unassembled WGS sequence"/>
</dbReference>
<proteinExistence type="predicted"/>
<organism evidence="4">
    <name type="scientific">Entamoeba dispar (strain ATCC PRA-260 / SAW760)</name>
    <dbReference type="NCBI Taxonomy" id="370354"/>
    <lineage>
        <taxon>Eukaryota</taxon>
        <taxon>Amoebozoa</taxon>
        <taxon>Evosea</taxon>
        <taxon>Archamoebae</taxon>
        <taxon>Mastigamoebida</taxon>
        <taxon>Entamoebidae</taxon>
        <taxon>Entamoeba</taxon>
    </lineage>
</organism>
<gene>
    <name evidence="3" type="ORF">EDI_033130</name>
</gene>
<evidence type="ECO:0000313" key="3">
    <source>
        <dbReference type="EMBL" id="EDR29206.1"/>
    </source>
</evidence>
<reference evidence="4" key="1">
    <citation type="submission" date="2007-12" db="EMBL/GenBank/DDBJ databases">
        <title>Annotation of Entamoeba dispar SAW760.</title>
        <authorList>
            <person name="Lorenzi H."/>
            <person name="Inman J."/>
            <person name="Schobel S."/>
            <person name="Amedeo P."/>
            <person name="Caler E."/>
        </authorList>
    </citation>
    <scope>NUCLEOTIDE SEQUENCE [LARGE SCALE GENOMIC DNA]</scope>
    <source>
        <strain evidence="4">ATCC PRA-260 / SAW760</strain>
    </source>
</reference>
<dbReference type="GeneID" id="5879570"/>